<name>A0A1M5SBN9_9FIRM</name>
<dbReference type="InterPro" id="IPR029036">
    <property type="entry name" value="P5CR_dimer"/>
</dbReference>
<comment type="function">
    <text evidence="8 9">Catalyzes the reduction of 1-pyrroline-5-carboxylate (PCA) to L-proline.</text>
</comment>
<dbReference type="GO" id="GO:0055129">
    <property type="term" value="P:L-proline biosynthetic process"/>
    <property type="evidence" value="ECO:0007669"/>
    <property type="project" value="UniProtKB-UniRule"/>
</dbReference>
<protein>
    <recommendedName>
        <fullName evidence="9 10">Pyrroline-5-carboxylate reductase</fullName>
        <shortName evidence="9">P5C reductase</shortName>
        <shortName evidence="9">P5CR</shortName>
        <ecNumber evidence="9 10">1.5.1.2</ecNumber>
    </recommendedName>
    <alternativeName>
        <fullName evidence="9">PCA reductase</fullName>
    </alternativeName>
</protein>
<evidence type="ECO:0000256" key="5">
    <source>
        <dbReference type="ARBA" id="ARBA00022650"/>
    </source>
</evidence>
<evidence type="ECO:0000313" key="16">
    <source>
        <dbReference type="Proteomes" id="UP000184032"/>
    </source>
</evidence>
<comment type="pathway">
    <text evidence="9 12">Amino-acid biosynthesis; L-proline biosynthesis; L-proline from L-glutamate 5-semialdehyde: step 1/1.</text>
</comment>
<reference evidence="15 16" key="1">
    <citation type="submission" date="2016-11" db="EMBL/GenBank/DDBJ databases">
        <authorList>
            <person name="Jaros S."/>
            <person name="Januszkiewicz K."/>
            <person name="Wedrychowicz H."/>
        </authorList>
    </citation>
    <scope>NUCLEOTIDE SEQUENCE [LARGE SCALE GENOMIC DNA]</scope>
    <source>
        <strain evidence="15 16">DSM 21120</strain>
    </source>
</reference>
<keyword evidence="7 9" id="KW-0560">Oxidoreductase</keyword>
<dbReference type="EC" id="1.5.1.2" evidence="9 10"/>
<dbReference type="SUPFAM" id="SSF48179">
    <property type="entry name" value="6-phosphogluconate dehydrogenase C-terminal domain-like"/>
    <property type="match status" value="1"/>
</dbReference>
<evidence type="ECO:0000256" key="9">
    <source>
        <dbReference type="HAMAP-Rule" id="MF_01925"/>
    </source>
</evidence>
<keyword evidence="16" id="KW-1185">Reference proteome</keyword>
<dbReference type="FunFam" id="1.10.3730.10:FF:000001">
    <property type="entry name" value="Pyrroline-5-carboxylate reductase"/>
    <property type="match status" value="1"/>
</dbReference>
<dbReference type="STRING" id="1120995.SAMN02745245_01138"/>
<evidence type="ECO:0000256" key="10">
    <source>
        <dbReference type="NCBIfam" id="TIGR00112"/>
    </source>
</evidence>
<dbReference type="InterPro" id="IPR053790">
    <property type="entry name" value="P5CR-like_CS"/>
</dbReference>
<dbReference type="Proteomes" id="UP000184032">
    <property type="component" value="Unassembled WGS sequence"/>
</dbReference>
<dbReference type="InterPro" id="IPR036291">
    <property type="entry name" value="NAD(P)-bd_dom_sf"/>
</dbReference>
<evidence type="ECO:0000256" key="11">
    <source>
        <dbReference type="PIRSR" id="PIRSR000193-1"/>
    </source>
</evidence>
<comment type="catalytic activity">
    <reaction evidence="9">
        <text>L-proline + NAD(+) = (S)-1-pyrroline-5-carboxylate + NADH + 2 H(+)</text>
        <dbReference type="Rhea" id="RHEA:14105"/>
        <dbReference type="ChEBI" id="CHEBI:15378"/>
        <dbReference type="ChEBI" id="CHEBI:17388"/>
        <dbReference type="ChEBI" id="CHEBI:57540"/>
        <dbReference type="ChEBI" id="CHEBI:57945"/>
        <dbReference type="ChEBI" id="CHEBI:60039"/>
        <dbReference type="EC" id="1.5.1.2"/>
    </reaction>
</comment>
<dbReference type="GO" id="GO:0004735">
    <property type="term" value="F:pyrroline-5-carboxylate reductase activity"/>
    <property type="evidence" value="ECO:0007669"/>
    <property type="project" value="UniProtKB-UniRule"/>
</dbReference>
<evidence type="ECO:0000256" key="1">
    <source>
        <dbReference type="ARBA" id="ARBA00004496"/>
    </source>
</evidence>
<keyword evidence="3 9" id="KW-0963">Cytoplasm</keyword>
<evidence type="ECO:0000313" key="15">
    <source>
        <dbReference type="EMBL" id="SHH35885.1"/>
    </source>
</evidence>
<gene>
    <name evidence="9" type="primary">proC</name>
    <name evidence="15" type="ORF">SAMN02745245_01138</name>
</gene>
<feature type="domain" description="Pyrroline-5-carboxylate reductase dimerisation" evidence="14">
    <location>
        <begin position="156"/>
        <end position="260"/>
    </location>
</feature>
<evidence type="ECO:0000256" key="8">
    <source>
        <dbReference type="ARBA" id="ARBA00058118"/>
    </source>
</evidence>
<dbReference type="PANTHER" id="PTHR11645:SF0">
    <property type="entry name" value="PYRROLINE-5-CARBOXYLATE REDUCTASE 3"/>
    <property type="match status" value="1"/>
</dbReference>
<dbReference type="Pfam" id="PF14748">
    <property type="entry name" value="P5CR_dimer"/>
    <property type="match status" value="1"/>
</dbReference>
<dbReference type="Pfam" id="PF03807">
    <property type="entry name" value="F420_oxidored"/>
    <property type="match status" value="1"/>
</dbReference>
<dbReference type="SUPFAM" id="SSF51735">
    <property type="entry name" value="NAD(P)-binding Rossmann-fold domains"/>
    <property type="match status" value="1"/>
</dbReference>
<dbReference type="HAMAP" id="MF_01925">
    <property type="entry name" value="P5C_reductase"/>
    <property type="match status" value="1"/>
</dbReference>
<keyword evidence="6 9" id="KW-0521">NADP</keyword>
<comment type="similarity">
    <text evidence="2 9 12">Belongs to the pyrroline-5-carboxylate reductase family.</text>
</comment>
<evidence type="ECO:0000256" key="7">
    <source>
        <dbReference type="ARBA" id="ARBA00023002"/>
    </source>
</evidence>
<keyword evidence="5 9" id="KW-0641">Proline biosynthesis</keyword>
<dbReference type="Gene3D" id="1.10.3730.10">
    <property type="entry name" value="ProC C-terminal domain-like"/>
    <property type="match status" value="1"/>
</dbReference>
<dbReference type="InterPro" id="IPR028939">
    <property type="entry name" value="P5C_Rdtase_cat_N"/>
</dbReference>
<organism evidence="15 16">
    <name type="scientific">Anaerosphaera aminiphila DSM 21120</name>
    <dbReference type="NCBI Taxonomy" id="1120995"/>
    <lineage>
        <taxon>Bacteria</taxon>
        <taxon>Bacillati</taxon>
        <taxon>Bacillota</taxon>
        <taxon>Tissierellia</taxon>
        <taxon>Tissierellales</taxon>
        <taxon>Peptoniphilaceae</taxon>
        <taxon>Anaerosphaera</taxon>
    </lineage>
</organism>
<dbReference type="UniPathway" id="UPA00098">
    <property type="reaction ID" value="UER00361"/>
</dbReference>
<comment type="catalytic activity">
    <reaction evidence="9 12">
        <text>L-proline + NADP(+) = (S)-1-pyrroline-5-carboxylate + NADPH + 2 H(+)</text>
        <dbReference type="Rhea" id="RHEA:14109"/>
        <dbReference type="ChEBI" id="CHEBI:15378"/>
        <dbReference type="ChEBI" id="CHEBI:17388"/>
        <dbReference type="ChEBI" id="CHEBI:57783"/>
        <dbReference type="ChEBI" id="CHEBI:58349"/>
        <dbReference type="ChEBI" id="CHEBI:60039"/>
        <dbReference type="EC" id="1.5.1.2"/>
    </reaction>
</comment>
<dbReference type="InterPro" id="IPR000304">
    <property type="entry name" value="Pyrroline-COOH_reductase"/>
</dbReference>
<evidence type="ECO:0000256" key="2">
    <source>
        <dbReference type="ARBA" id="ARBA00005525"/>
    </source>
</evidence>
<evidence type="ECO:0000256" key="3">
    <source>
        <dbReference type="ARBA" id="ARBA00022490"/>
    </source>
</evidence>
<dbReference type="PROSITE" id="PS00521">
    <property type="entry name" value="P5CR"/>
    <property type="match status" value="1"/>
</dbReference>
<dbReference type="EMBL" id="FQXI01000007">
    <property type="protein sequence ID" value="SHH35885.1"/>
    <property type="molecule type" value="Genomic_DNA"/>
</dbReference>
<dbReference type="FunFam" id="3.40.50.720:FF:000190">
    <property type="entry name" value="Pyrroline-5-carboxylate reductase"/>
    <property type="match status" value="1"/>
</dbReference>
<comment type="subcellular location">
    <subcellularLocation>
        <location evidence="1 9">Cytoplasm</location>
    </subcellularLocation>
</comment>
<sequence>MNRVGIVGIGNMGGAIAHGLINNKEEIIVSDGSAEKLSEYKSFSNVQIAKDNIDLVEKSKIIILAVKPNLYKTVIDEIKNEFSEDKILISIAPGFTIEKLENLLPNRKIAMIMPNTPALVYESMSAICPNTLLTEGEIEEVKKIFNLIGKVAILEEEYFPAFSGTCGCLPAYVYMFIEAAADGAVLNGMKRFDAYEFIAQSVLGSAKMVLETKKHPGELKDMVTSPGGTTIEGLKVLEEKGFRGSIIDAINATVEKSKNM</sequence>
<feature type="binding site" evidence="11">
    <location>
        <begin position="65"/>
        <end position="68"/>
    </location>
    <ligand>
        <name>NADP(+)</name>
        <dbReference type="ChEBI" id="CHEBI:58349"/>
    </ligand>
</feature>
<feature type="domain" description="Pyrroline-5-carboxylate reductase catalytic N-terminal" evidence="13">
    <location>
        <begin position="3"/>
        <end position="93"/>
    </location>
</feature>
<dbReference type="GO" id="GO:0005737">
    <property type="term" value="C:cytoplasm"/>
    <property type="evidence" value="ECO:0007669"/>
    <property type="project" value="UniProtKB-SubCell"/>
</dbReference>
<evidence type="ECO:0000259" key="13">
    <source>
        <dbReference type="Pfam" id="PF03807"/>
    </source>
</evidence>
<dbReference type="PANTHER" id="PTHR11645">
    <property type="entry name" value="PYRROLINE-5-CARBOXYLATE REDUCTASE"/>
    <property type="match status" value="1"/>
</dbReference>
<keyword evidence="4 9" id="KW-0028">Amino-acid biosynthesis</keyword>
<evidence type="ECO:0000259" key="14">
    <source>
        <dbReference type="Pfam" id="PF14748"/>
    </source>
</evidence>
<proteinExistence type="inferred from homology"/>
<evidence type="ECO:0000256" key="12">
    <source>
        <dbReference type="RuleBase" id="RU003903"/>
    </source>
</evidence>
<dbReference type="NCBIfam" id="TIGR00112">
    <property type="entry name" value="proC"/>
    <property type="match status" value="1"/>
</dbReference>
<accession>A0A1M5SBN9</accession>
<dbReference type="InterPro" id="IPR008927">
    <property type="entry name" value="6-PGluconate_DH-like_C_sf"/>
</dbReference>
<dbReference type="AlphaFoldDB" id="A0A1M5SBN9"/>
<feature type="binding site" evidence="11">
    <location>
        <position position="52"/>
    </location>
    <ligand>
        <name>NADPH</name>
        <dbReference type="ChEBI" id="CHEBI:57783"/>
    </ligand>
</feature>
<dbReference type="PIRSF" id="PIRSF000193">
    <property type="entry name" value="Pyrrol-5-carb_rd"/>
    <property type="match status" value="1"/>
</dbReference>
<dbReference type="Gene3D" id="3.40.50.720">
    <property type="entry name" value="NAD(P)-binding Rossmann-like Domain"/>
    <property type="match status" value="1"/>
</dbReference>
<dbReference type="OrthoDB" id="9805754at2"/>
<dbReference type="RefSeq" id="WP_073184583.1">
    <property type="nucleotide sequence ID" value="NZ_FQXI01000007.1"/>
</dbReference>
<evidence type="ECO:0000256" key="4">
    <source>
        <dbReference type="ARBA" id="ARBA00022605"/>
    </source>
</evidence>
<evidence type="ECO:0000256" key="6">
    <source>
        <dbReference type="ARBA" id="ARBA00022857"/>
    </source>
</evidence>